<dbReference type="AlphaFoldDB" id="A0A0Q0F3E4"/>
<evidence type="ECO:0000313" key="1">
    <source>
        <dbReference type="EMBL" id="KPZ17103.1"/>
    </source>
</evidence>
<dbReference type="EMBL" id="LJRR01000179">
    <property type="protein sequence ID" value="KPZ17103.1"/>
    <property type="molecule type" value="Genomic_DNA"/>
</dbReference>
<dbReference type="PATRIC" id="fig|251703.9.peg.1013"/>
<comment type="caution">
    <text evidence="1">The sequence shown here is derived from an EMBL/GenBank/DDBJ whole genome shotgun (WGS) entry which is preliminary data.</text>
</comment>
<proteinExistence type="predicted"/>
<gene>
    <name evidence="1" type="ORF">ALO40_101092</name>
</gene>
<evidence type="ECO:0000313" key="2">
    <source>
        <dbReference type="Proteomes" id="UP000050317"/>
    </source>
</evidence>
<reference evidence="1 2" key="1">
    <citation type="submission" date="2015-09" db="EMBL/GenBank/DDBJ databases">
        <title>Genome announcement of multiple Pseudomonas syringae strains.</title>
        <authorList>
            <person name="Thakur S."/>
            <person name="Wang P.W."/>
            <person name="Gong Y."/>
            <person name="Weir B.S."/>
            <person name="Guttman D.S."/>
        </authorList>
    </citation>
    <scope>NUCLEOTIDE SEQUENCE [LARGE SCALE GENOMIC DNA]</scope>
    <source>
        <strain evidence="1 2">ICMP3963</strain>
    </source>
</reference>
<dbReference type="Proteomes" id="UP000050317">
    <property type="component" value="Unassembled WGS sequence"/>
</dbReference>
<accession>A0A0Q0F3E4</accession>
<organism evidence="1 2">
    <name type="scientific">Pseudomonas syringae pv. viburni</name>
    <dbReference type="NCBI Taxonomy" id="251703"/>
    <lineage>
        <taxon>Bacteria</taxon>
        <taxon>Pseudomonadati</taxon>
        <taxon>Pseudomonadota</taxon>
        <taxon>Gammaproteobacteria</taxon>
        <taxon>Pseudomonadales</taxon>
        <taxon>Pseudomonadaceae</taxon>
        <taxon>Pseudomonas</taxon>
    </lineage>
</organism>
<name>A0A0Q0F3E4_9PSED</name>
<protein>
    <submittedName>
        <fullName evidence="1">Uncharacterized protein</fullName>
    </submittedName>
</protein>
<sequence>MFAQGVATKVCRSVFYKPYRLCRLHPIIAQVVNAYSGVTHIASRRMK</sequence>